<keyword evidence="6" id="KW-0378">Hydrolase</keyword>
<accession>A0A1I6VFQ4</accession>
<dbReference type="InterPro" id="IPR029149">
    <property type="entry name" value="Creatin/AminoP/Spt16_N"/>
</dbReference>
<dbReference type="Pfam" id="PF00557">
    <property type="entry name" value="Peptidase_M24"/>
    <property type="match status" value="1"/>
</dbReference>
<evidence type="ECO:0000256" key="4">
    <source>
        <dbReference type="ARBA" id="ARBA00012574"/>
    </source>
</evidence>
<dbReference type="RefSeq" id="WP_074979966.1">
    <property type="nucleotide sequence ID" value="NZ_FPAG01000009.1"/>
</dbReference>
<dbReference type="GO" id="GO:0070006">
    <property type="term" value="F:metalloaminopeptidase activity"/>
    <property type="evidence" value="ECO:0007669"/>
    <property type="project" value="InterPro"/>
</dbReference>
<dbReference type="Gene3D" id="3.90.230.10">
    <property type="entry name" value="Creatinase/methionine aminopeptidase superfamily"/>
    <property type="match status" value="1"/>
</dbReference>
<keyword evidence="9" id="KW-0031">Aminopeptidase</keyword>
<dbReference type="PANTHER" id="PTHR43226">
    <property type="entry name" value="XAA-PRO AMINOPEPTIDASE 3"/>
    <property type="match status" value="1"/>
</dbReference>
<dbReference type="GO" id="GO:0006508">
    <property type="term" value="P:proteolysis"/>
    <property type="evidence" value="ECO:0007669"/>
    <property type="project" value="TreeGrafter"/>
</dbReference>
<feature type="domain" description="Aminopeptidase P N-terminal" evidence="8">
    <location>
        <begin position="2"/>
        <end position="134"/>
    </location>
</feature>
<evidence type="ECO:0000256" key="1">
    <source>
        <dbReference type="ARBA" id="ARBA00001424"/>
    </source>
</evidence>
<dbReference type="GO" id="GO:0005829">
    <property type="term" value="C:cytosol"/>
    <property type="evidence" value="ECO:0007669"/>
    <property type="project" value="TreeGrafter"/>
</dbReference>
<evidence type="ECO:0000259" key="8">
    <source>
        <dbReference type="SMART" id="SM01011"/>
    </source>
</evidence>
<keyword evidence="7" id="KW-0464">Manganese</keyword>
<dbReference type="SMART" id="SM01011">
    <property type="entry name" value="AMP_N"/>
    <property type="match status" value="1"/>
</dbReference>
<dbReference type="SUPFAM" id="SSF55920">
    <property type="entry name" value="Creatinase/aminopeptidase"/>
    <property type="match status" value="1"/>
</dbReference>
<reference evidence="9 10" key="1">
    <citation type="submission" date="2016-10" db="EMBL/GenBank/DDBJ databases">
        <authorList>
            <person name="de Groot N.N."/>
        </authorList>
    </citation>
    <scope>NUCLEOTIDE SEQUENCE [LARGE SCALE GENOMIC DNA]</scope>
    <source>
        <strain evidence="9 10">CGMCC 1.6114</strain>
    </source>
</reference>
<dbReference type="EC" id="3.4.11.9" evidence="4"/>
<dbReference type="InterPro" id="IPR007865">
    <property type="entry name" value="Aminopep_P_N"/>
</dbReference>
<evidence type="ECO:0000256" key="2">
    <source>
        <dbReference type="ARBA" id="ARBA00001936"/>
    </source>
</evidence>
<dbReference type="InterPro" id="IPR052433">
    <property type="entry name" value="X-Pro_dipept-like"/>
</dbReference>
<comment type="cofactor">
    <cofactor evidence="2">
        <name>Mn(2+)</name>
        <dbReference type="ChEBI" id="CHEBI:29035"/>
    </cofactor>
</comment>
<comment type="similarity">
    <text evidence="3">Belongs to the peptidase M24B family.</text>
</comment>
<dbReference type="EMBL" id="FPAG01000009">
    <property type="protein sequence ID" value="SFT12573.1"/>
    <property type="molecule type" value="Genomic_DNA"/>
</dbReference>
<dbReference type="InterPro" id="IPR036005">
    <property type="entry name" value="Creatinase/aminopeptidase-like"/>
</dbReference>
<dbReference type="GO" id="GO:0030145">
    <property type="term" value="F:manganese ion binding"/>
    <property type="evidence" value="ECO:0007669"/>
    <property type="project" value="InterPro"/>
</dbReference>
<dbReference type="InterPro" id="IPR000994">
    <property type="entry name" value="Pept_M24"/>
</dbReference>
<evidence type="ECO:0000256" key="3">
    <source>
        <dbReference type="ARBA" id="ARBA00008766"/>
    </source>
</evidence>
<name>A0A1I6VFQ4_9FLAO</name>
<evidence type="ECO:0000256" key="5">
    <source>
        <dbReference type="ARBA" id="ARBA00022723"/>
    </source>
</evidence>
<gene>
    <name evidence="9" type="ORF">SAMN04487906_3094</name>
</gene>
<comment type="catalytic activity">
    <reaction evidence="1">
        <text>Release of any N-terminal amino acid, including proline, that is linked to proline, even from a dipeptide or tripeptide.</text>
        <dbReference type="EC" id="3.4.11.9"/>
    </reaction>
</comment>
<proteinExistence type="inferred from homology"/>
<evidence type="ECO:0000256" key="6">
    <source>
        <dbReference type="ARBA" id="ARBA00022801"/>
    </source>
</evidence>
<dbReference type="SUPFAM" id="SSF53092">
    <property type="entry name" value="Creatinase/prolidase N-terminal domain"/>
    <property type="match status" value="1"/>
</dbReference>
<evidence type="ECO:0000313" key="10">
    <source>
        <dbReference type="Proteomes" id="UP000183209"/>
    </source>
</evidence>
<dbReference type="Gene3D" id="3.40.350.10">
    <property type="entry name" value="Creatinase/prolidase N-terminal domain"/>
    <property type="match status" value="1"/>
</dbReference>
<dbReference type="Pfam" id="PF05195">
    <property type="entry name" value="AMP_N"/>
    <property type="match status" value="1"/>
</dbReference>
<dbReference type="Proteomes" id="UP000183209">
    <property type="component" value="Unassembled WGS sequence"/>
</dbReference>
<protein>
    <recommendedName>
        <fullName evidence="4">Xaa-Pro aminopeptidase</fullName>
        <ecNumber evidence="4">3.4.11.9</ecNumber>
    </recommendedName>
</protein>
<dbReference type="CDD" id="cd01087">
    <property type="entry name" value="Prolidase"/>
    <property type="match status" value="1"/>
</dbReference>
<organism evidence="9 10">
    <name type="scientific">Zhouia amylolytica</name>
    <dbReference type="NCBI Taxonomy" id="376730"/>
    <lineage>
        <taxon>Bacteria</taxon>
        <taxon>Pseudomonadati</taxon>
        <taxon>Bacteroidota</taxon>
        <taxon>Flavobacteriia</taxon>
        <taxon>Flavobacteriales</taxon>
        <taxon>Flavobacteriaceae</taxon>
        <taxon>Zhouia</taxon>
    </lineage>
</organism>
<dbReference type="OrthoDB" id="9806388at2"/>
<evidence type="ECO:0000313" key="9">
    <source>
        <dbReference type="EMBL" id="SFT12573.1"/>
    </source>
</evidence>
<dbReference type="AlphaFoldDB" id="A0A1I6VFQ4"/>
<evidence type="ECO:0000256" key="7">
    <source>
        <dbReference type="ARBA" id="ARBA00023211"/>
    </source>
</evidence>
<dbReference type="PANTHER" id="PTHR43226:SF4">
    <property type="entry name" value="XAA-PRO AMINOPEPTIDASE 3"/>
    <property type="match status" value="1"/>
</dbReference>
<sequence length="462" mass="51375">MFSKDIYVSRRQQLQATVKSGILLFPGNGNVGMNCRDNWFHFRQDSTFLYYTGINQPDLYFLIDIDNDKEILFGNDLTPEDMVWVGAADPLQVFADKAGIQEVRPLKELASYLKTASGKGQKVHYLPPYRAQTTVEISEMLDIPTQEVANQKSVDFIKAVVAQRSYKSDIELSEITKAVDITADMHIHAIKNVKVGRTEKEIAAELEAIASAKGSSISFPIILTKDGQYLHNHATSAVLNEGDLVLVDCGAETLMNYAGDMTRTMPAGERFTDLQKEVYNIVLDAHESSIAALKPGVLFKDVHELAASRLVEGLKGMGLMKGNTEDAVQAGAHTLFFQCGLGHMMGMDVHDMENLGEEYVGYTETLKKNPAFGFRSLRLGRALEERFVITVEPGLYFNPFLIDKWKAEGKYTDFVNYDAVEKFKTFGGIRVEEDLLITKDGSQILGKPVAKTVADVEELKNS</sequence>
<keyword evidence="9" id="KW-0645">Protease</keyword>
<keyword evidence="5" id="KW-0479">Metal-binding</keyword>